<evidence type="ECO:0000256" key="7">
    <source>
        <dbReference type="ARBA" id="ARBA00022617"/>
    </source>
</evidence>
<gene>
    <name evidence="19" type="ORF">K435DRAFT_266781</name>
</gene>
<dbReference type="EMBL" id="ML179037">
    <property type="protein sequence ID" value="THV07715.1"/>
    <property type="molecule type" value="Genomic_DNA"/>
</dbReference>
<keyword evidence="12" id="KW-0560">Oxidoreductase</keyword>
<dbReference type="EC" id="1.14.19.18" evidence="5"/>
<proteinExistence type="inferred from homology"/>
<evidence type="ECO:0000256" key="13">
    <source>
        <dbReference type="ARBA" id="ARBA00023004"/>
    </source>
</evidence>
<keyword evidence="13" id="KW-0408">Iron</keyword>
<keyword evidence="9" id="KW-0479">Metal-binding</keyword>
<name>A0A4S8MX02_DENBC</name>
<evidence type="ECO:0000256" key="11">
    <source>
        <dbReference type="ARBA" id="ARBA00022989"/>
    </source>
</evidence>
<dbReference type="Proteomes" id="UP000297245">
    <property type="component" value="Unassembled WGS sequence"/>
</dbReference>
<keyword evidence="8 16" id="KW-0812">Transmembrane</keyword>
<dbReference type="PANTHER" id="PTHR19353:SF30">
    <property type="entry name" value="DELTA 8-(E)-SPHINGOLIPID DESATURASE"/>
    <property type="match status" value="1"/>
</dbReference>
<evidence type="ECO:0000256" key="12">
    <source>
        <dbReference type="ARBA" id="ARBA00023002"/>
    </source>
</evidence>
<evidence type="ECO:0000256" key="15">
    <source>
        <dbReference type="ARBA" id="ARBA00023136"/>
    </source>
</evidence>
<keyword evidence="11 16" id="KW-1133">Transmembrane helix</keyword>
<comment type="pathway">
    <text evidence="2">Lipid metabolism; sphingolipid metabolism.</text>
</comment>
<evidence type="ECO:0000313" key="19">
    <source>
        <dbReference type="EMBL" id="THV07715.1"/>
    </source>
</evidence>
<dbReference type="InterPro" id="IPR001199">
    <property type="entry name" value="Cyt_B5-like_heme/steroid-bd"/>
</dbReference>
<dbReference type="PANTHER" id="PTHR19353">
    <property type="entry name" value="FATTY ACID DESATURASE 2"/>
    <property type="match status" value="1"/>
</dbReference>
<feature type="domain" description="Fatty acid desaturase" evidence="18">
    <location>
        <begin position="192"/>
        <end position="469"/>
    </location>
</feature>
<dbReference type="PIRSF" id="PIRSF015921">
    <property type="entry name" value="FA_sphinglp_des"/>
    <property type="match status" value="1"/>
</dbReference>
<feature type="transmembrane region" description="Helical" evidence="16">
    <location>
        <begin position="186"/>
        <end position="207"/>
    </location>
</feature>
<evidence type="ECO:0000256" key="5">
    <source>
        <dbReference type="ARBA" id="ARBA00012019"/>
    </source>
</evidence>
<evidence type="ECO:0000259" key="18">
    <source>
        <dbReference type="Pfam" id="PF00487"/>
    </source>
</evidence>
<evidence type="ECO:0000256" key="1">
    <source>
        <dbReference type="ARBA" id="ARBA00004141"/>
    </source>
</evidence>
<dbReference type="GO" id="GO:0006665">
    <property type="term" value="P:sphingolipid metabolic process"/>
    <property type="evidence" value="ECO:0007669"/>
    <property type="project" value="UniProtKB-KW"/>
</dbReference>
<keyword evidence="7" id="KW-0349">Heme</keyword>
<evidence type="ECO:0000256" key="9">
    <source>
        <dbReference type="ARBA" id="ARBA00022723"/>
    </source>
</evidence>
<keyword evidence="14" id="KW-0443">Lipid metabolism</keyword>
<feature type="transmembrane region" description="Helical" evidence="16">
    <location>
        <begin position="227"/>
        <end position="246"/>
    </location>
</feature>
<keyword evidence="10" id="KW-0746">Sphingolipid metabolism</keyword>
<reference evidence="19 20" key="1">
    <citation type="journal article" date="2019" name="Nat. Ecol. Evol.">
        <title>Megaphylogeny resolves global patterns of mushroom evolution.</title>
        <authorList>
            <person name="Varga T."/>
            <person name="Krizsan K."/>
            <person name="Foldi C."/>
            <person name="Dima B."/>
            <person name="Sanchez-Garcia M."/>
            <person name="Sanchez-Ramirez S."/>
            <person name="Szollosi G.J."/>
            <person name="Szarkandi J.G."/>
            <person name="Papp V."/>
            <person name="Albert L."/>
            <person name="Andreopoulos W."/>
            <person name="Angelini C."/>
            <person name="Antonin V."/>
            <person name="Barry K.W."/>
            <person name="Bougher N.L."/>
            <person name="Buchanan P."/>
            <person name="Buyck B."/>
            <person name="Bense V."/>
            <person name="Catcheside P."/>
            <person name="Chovatia M."/>
            <person name="Cooper J."/>
            <person name="Damon W."/>
            <person name="Desjardin D."/>
            <person name="Finy P."/>
            <person name="Geml J."/>
            <person name="Haridas S."/>
            <person name="Hughes K."/>
            <person name="Justo A."/>
            <person name="Karasinski D."/>
            <person name="Kautmanova I."/>
            <person name="Kiss B."/>
            <person name="Kocsube S."/>
            <person name="Kotiranta H."/>
            <person name="LaButti K.M."/>
            <person name="Lechner B.E."/>
            <person name="Liimatainen K."/>
            <person name="Lipzen A."/>
            <person name="Lukacs Z."/>
            <person name="Mihaltcheva S."/>
            <person name="Morgado L.N."/>
            <person name="Niskanen T."/>
            <person name="Noordeloos M.E."/>
            <person name="Ohm R.A."/>
            <person name="Ortiz-Santana B."/>
            <person name="Ovrebo C."/>
            <person name="Racz N."/>
            <person name="Riley R."/>
            <person name="Savchenko A."/>
            <person name="Shiryaev A."/>
            <person name="Soop K."/>
            <person name="Spirin V."/>
            <person name="Szebenyi C."/>
            <person name="Tomsovsky M."/>
            <person name="Tulloss R.E."/>
            <person name="Uehling J."/>
            <person name="Grigoriev I.V."/>
            <person name="Vagvolgyi C."/>
            <person name="Papp T."/>
            <person name="Martin F.M."/>
            <person name="Miettinen O."/>
            <person name="Hibbett D.S."/>
            <person name="Nagy L.G."/>
        </authorList>
    </citation>
    <scope>NUCLEOTIDE SEQUENCE [LARGE SCALE GENOMIC DNA]</scope>
    <source>
        <strain evidence="19 20">CBS 962.96</strain>
    </source>
</reference>
<comment type="pathway">
    <text evidence="3">Sphingolipid metabolism.</text>
</comment>
<dbReference type="InterPro" id="IPR005804">
    <property type="entry name" value="FA_desaturase_dom"/>
</dbReference>
<evidence type="ECO:0000256" key="16">
    <source>
        <dbReference type="SAM" id="Phobius"/>
    </source>
</evidence>
<dbReference type="OrthoDB" id="260091at2759"/>
<dbReference type="CDD" id="cd03506">
    <property type="entry name" value="Delta6-FADS-like"/>
    <property type="match status" value="1"/>
</dbReference>
<dbReference type="GO" id="GO:0046872">
    <property type="term" value="F:metal ion binding"/>
    <property type="evidence" value="ECO:0007669"/>
    <property type="project" value="UniProtKB-KW"/>
</dbReference>
<keyword evidence="15 16" id="KW-0472">Membrane</keyword>
<dbReference type="InterPro" id="IPR036400">
    <property type="entry name" value="Cyt_B5-like_heme/steroid_sf"/>
</dbReference>
<evidence type="ECO:0000256" key="6">
    <source>
        <dbReference type="ARBA" id="ARBA00016939"/>
    </source>
</evidence>
<evidence type="ECO:0000256" key="3">
    <source>
        <dbReference type="ARBA" id="ARBA00004991"/>
    </source>
</evidence>
<evidence type="ECO:0000256" key="4">
    <source>
        <dbReference type="ARBA" id="ARBA00009295"/>
    </source>
</evidence>
<dbReference type="AlphaFoldDB" id="A0A4S8MX02"/>
<comment type="subcellular location">
    <subcellularLocation>
        <location evidence="1">Membrane</location>
        <topology evidence="1">Multi-pass membrane protein</topology>
    </subcellularLocation>
</comment>
<dbReference type="SUPFAM" id="SSF55856">
    <property type="entry name" value="Cytochrome b5-like heme/steroid binding domain"/>
    <property type="match status" value="1"/>
</dbReference>
<evidence type="ECO:0000259" key="17">
    <source>
        <dbReference type="Pfam" id="PF00173"/>
    </source>
</evidence>
<evidence type="ECO:0000313" key="20">
    <source>
        <dbReference type="Proteomes" id="UP000297245"/>
    </source>
</evidence>
<feature type="transmembrane region" description="Helical" evidence="16">
    <location>
        <begin position="347"/>
        <end position="365"/>
    </location>
</feature>
<feature type="transmembrane region" description="Helical" evidence="16">
    <location>
        <begin position="306"/>
        <end position="327"/>
    </location>
</feature>
<feature type="domain" description="Cytochrome b5 heme-binding" evidence="17">
    <location>
        <begin position="18"/>
        <end position="61"/>
    </location>
</feature>
<evidence type="ECO:0000256" key="8">
    <source>
        <dbReference type="ARBA" id="ARBA00022692"/>
    </source>
</evidence>
<organism evidence="19 20">
    <name type="scientific">Dendrothele bispora (strain CBS 962.96)</name>
    <dbReference type="NCBI Taxonomy" id="1314807"/>
    <lineage>
        <taxon>Eukaryota</taxon>
        <taxon>Fungi</taxon>
        <taxon>Dikarya</taxon>
        <taxon>Basidiomycota</taxon>
        <taxon>Agaricomycotina</taxon>
        <taxon>Agaricomycetes</taxon>
        <taxon>Agaricomycetidae</taxon>
        <taxon>Agaricales</taxon>
        <taxon>Agaricales incertae sedis</taxon>
        <taxon>Dendrothele</taxon>
    </lineage>
</organism>
<comment type="similarity">
    <text evidence="4">Belongs to the fatty acid desaturase type 1 family.</text>
</comment>
<keyword evidence="20" id="KW-1185">Reference proteome</keyword>
<dbReference type="GO" id="GO:0016020">
    <property type="term" value="C:membrane"/>
    <property type="evidence" value="ECO:0007669"/>
    <property type="project" value="UniProtKB-SubCell"/>
</dbReference>
<dbReference type="GO" id="GO:0016717">
    <property type="term" value="F:oxidoreductase activity, acting on paired donors, with oxidation of a pair of donors resulting in the reduction of molecular oxygen to two molecules of water"/>
    <property type="evidence" value="ECO:0007669"/>
    <property type="project" value="TreeGrafter"/>
</dbReference>
<dbReference type="InterPro" id="IPR012171">
    <property type="entry name" value="Fatty_acid_desaturase"/>
</dbReference>
<dbReference type="Pfam" id="PF00487">
    <property type="entry name" value="FA_desaturase"/>
    <property type="match status" value="1"/>
</dbReference>
<evidence type="ECO:0000256" key="14">
    <source>
        <dbReference type="ARBA" id="ARBA00023098"/>
    </source>
</evidence>
<evidence type="ECO:0000256" key="2">
    <source>
        <dbReference type="ARBA" id="ARBA00004760"/>
    </source>
</evidence>
<accession>A0A4S8MX02</accession>
<dbReference type="Pfam" id="PF00173">
    <property type="entry name" value="Cyt-b5"/>
    <property type="match status" value="1"/>
</dbReference>
<protein>
    <recommendedName>
        <fullName evidence="6">Delta 8-(E)-sphingolipid desaturase</fullName>
        <ecNumber evidence="5">1.14.19.18</ecNumber>
    </recommendedName>
</protein>
<sequence>MALNRPAISARILAGEHLLIYNRHVLRVPPSWLAAHPGSDLAILHFVGRDATNEIDAFHRDIPQIMRFSIGKLAGDDPWQPLLPPIAAGWSRKDNQWYSAASTFHPDASQVLLVAKDSPAIATAPTLDSLTPPPSTLSLQVQNQHALAYKHLHKRVTDAGLYDTPYFSGYGPEFLRYFLLAVLSFYAYRTGWLFISAVSLGLLWHQLMFFAHDLGHMGVTHDWTYDRLISIIIADFIGGLSIGWWVNNHNIHHLVTNHPSHDPDIEHLPFFAISPKFFSNLYSSYYGRILPFDWASRFFISLQHRLFYIVMLFARFNLYRLSYVSLYKKAFDTKRTRGGRWAWRLEMLGVASFWAWYGGIVLRGCGSWQKALMYMVVSHITTSPLHVQIVLSHFPMSTVDLGPTESFPDRQLRTTSDVICPESVEFIHGGLHLQVAHHLFPRLPRHNLRKASLLIKDFCKEEGLTYAEFGFVKGNKDVVGVLREVAGMVKDLGQQVKLVADVATVEAREAVNKKIAQKEMNHNGNGVMVESH</sequence>
<evidence type="ECO:0000256" key="10">
    <source>
        <dbReference type="ARBA" id="ARBA00022919"/>
    </source>
</evidence>